<keyword evidence="6" id="KW-1185">Reference proteome</keyword>
<evidence type="ECO:0000256" key="1">
    <source>
        <dbReference type="ARBA" id="ARBA00010394"/>
    </source>
</evidence>
<name>X6M6Y8_RETFI</name>
<evidence type="ECO:0000313" key="5">
    <source>
        <dbReference type="EMBL" id="ETO09763.1"/>
    </source>
</evidence>
<evidence type="ECO:0000256" key="2">
    <source>
        <dbReference type="ARBA" id="ARBA00022448"/>
    </source>
</evidence>
<dbReference type="OrthoDB" id="1935265at2759"/>
<dbReference type="Pfam" id="PF00514">
    <property type="entry name" value="Arm"/>
    <property type="match status" value="1"/>
</dbReference>
<organism evidence="5 6">
    <name type="scientific">Reticulomyxa filosa</name>
    <dbReference type="NCBI Taxonomy" id="46433"/>
    <lineage>
        <taxon>Eukaryota</taxon>
        <taxon>Sar</taxon>
        <taxon>Rhizaria</taxon>
        <taxon>Retaria</taxon>
        <taxon>Foraminifera</taxon>
        <taxon>Monothalamids</taxon>
        <taxon>Reticulomyxidae</taxon>
        <taxon>Reticulomyxa</taxon>
    </lineage>
</organism>
<comment type="similarity">
    <text evidence="1">Belongs to the importin alpha family.</text>
</comment>
<keyword evidence="3" id="KW-0653">Protein transport</keyword>
<evidence type="ECO:0000313" key="6">
    <source>
        <dbReference type="Proteomes" id="UP000023152"/>
    </source>
</evidence>
<keyword evidence="4" id="KW-0812">Transmembrane</keyword>
<gene>
    <name evidence="5" type="ORF">RFI_27614</name>
</gene>
<dbReference type="InterPro" id="IPR016024">
    <property type="entry name" value="ARM-type_fold"/>
</dbReference>
<dbReference type="InterPro" id="IPR011989">
    <property type="entry name" value="ARM-like"/>
</dbReference>
<proteinExistence type="inferred from homology"/>
<dbReference type="OMA" id="CDENEIT"/>
<dbReference type="PANTHER" id="PTHR23316">
    <property type="entry name" value="IMPORTIN ALPHA"/>
    <property type="match status" value="1"/>
</dbReference>
<accession>X6M6Y8</accession>
<feature type="transmembrane region" description="Helical" evidence="4">
    <location>
        <begin position="16"/>
        <end position="37"/>
    </location>
</feature>
<sequence>MITGTPTQTQVILKKLFVSVFVVVFFFFCLYLCLDIINEACWIVSNVTATDSEHVEQVIQANLIQPLIFLLKNGCPVVRKEAAWALTNAVAVGDTKQVRFLVNQKLIPALLDVIKSSKHSPTLMVAVEAIRCICALGAKEKHTTEGINQYASFVELAGGLDILEELQTRDAHEKVIEKAEDVLKTYFEGDDKIIHTQDMHEATYPFTDTNMFTTDDSNMNTQNGNSVDMFKF</sequence>
<dbReference type="GO" id="GO:0015031">
    <property type="term" value="P:protein transport"/>
    <property type="evidence" value="ECO:0007669"/>
    <property type="project" value="UniProtKB-KW"/>
</dbReference>
<keyword evidence="2" id="KW-0813">Transport</keyword>
<dbReference type="Proteomes" id="UP000023152">
    <property type="component" value="Unassembled WGS sequence"/>
</dbReference>
<dbReference type="InterPro" id="IPR000225">
    <property type="entry name" value="Armadillo"/>
</dbReference>
<dbReference type="Pfam" id="PF16186">
    <property type="entry name" value="Arm_3"/>
    <property type="match status" value="1"/>
</dbReference>
<evidence type="ECO:0000256" key="4">
    <source>
        <dbReference type="SAM" id="Phobius"/>
    </source>
</evidence>
<dbReference type="Gene3D" id="1.25.10.10">
    <property type="entry name" value="Leucine-rich Repeat Variant"/>
    <property type="match status" value="1"/>
</dbReference>
<dbReference type="AlphaFoldDB" id="X6M6Y8"/>
<reference evidence="5 6" key="1">
    <citation type="journal article" date="2013" name="Curr. Biol.">
        <title>The Genome of the Foraminiferan Reticulomyxa filosa.</title>
        <authorList>
            <person name="Glockner G."/>
            <person name="Hulsmann N."/>
            <person name="Schleicher M."/>
            <person name="Noegel A.A."/>
            <person name="Eichinger L."/>
            <person name="Gallinger C."/>
            <person name="Pawlowski J."/>
            <person name="Sierra R."/>
            <person name="Euteneuer U."/>
            <person name="Pillet L."/>
            <person name="Moustafa A."/>
            <person name="Platzer M."/>
            <person name="Groth M."/>
            <person name="Szafranski K."/>
            <person name="Schliwa M."/>
        </authorList>
    </citation>
    <scope>NUCLEOTIDE SEQUENCE [LARGE SCALE GENOMIC DNA]</scope>
</reference>
<dbReference type="InterPro" id="IPR032413">
    <property type="entry name" value="Arm_3"/>
</dbReference>
<dbReference type="SMART" id="SM00185">
    <property type="entry name" value="ARM"/>
    <property type="match status" value="3"/>
</dbReference>
<comment type="caution">
    <text evidence="5">The sequence shown here is derived from an EMBL/GenBank/DDBJ whole genome shotgun (WGS) entry which is preliminary data.</text>
</comment>
<protein>
    <submittedName>
        <fullName evidence="5">Importin subunit alpha-1</fullName>
    </submittedName>
</protein>
<keyword evidence="4" id="KW-1133">Transmembrane helix</keyword>
<dbReference type="EMBL" id="ASPP01023918">
    <property type="protein sequence ID" value="ETO09763.1"/>
    <property type="molecule type" value="Genomic_DNA"/>
</dbReference>
<evidence type="ECO:0000256" key="3">
    <source>
        <dbReference type="ARBA" id="ARBA00022927"/>
    </source>
</evidence>
<dbReference type="SUPFAM" id="SSF48371">
    <property type="entry name" value="ARM repeat"/>
    <property type="match status" value="1"/>
</dbReference>
<keyword evidence="4" id="KW-0472">Membrane</keyword>